<keyword evidence="9 13" id="KW-1133">Transmembrane helix</keyword>
<organism evidence="15 16">
    <name type="scientific">Enterocloster alcoholdehydrogenati</name>
    <dbReference type="NCBI Taxonomy" id="2547410"/>
    <lineage>
        <taxon>Bacteria</taxon>
        <taxon>Bacillati</taxon>
        <taxon>Bacillota</taxon>
        <taxon>Clostridia</taxon>
        <taxon>Lachnospirales</taxon>
        <taxon>Lachnospiraceae</taxon>
        <taxon>Enterocloster</taxon>
    </lineage>
</organism>
<protein>
    <submittedName>
        <fullName evidence="15">Sensor histidine kinase</fullName>
    </submittedName>
</protein>
<dbReference type="PANTHER" id="PTHR34220:SF11">
    <property type="entry name" value="SENSOR PROTEIN KINASE HPTS"/>
    <property type="match status" value="1"/>
</dbReference>
<feature type="transmembrane region" description="Helical" evidence="13">
    <location>
        <begin position="20"/>
        <end position="45"/>
    </location>
</feature>
<evidence type="ECO:0000313" key="15">
    <source>
        <dbReference type="EMBL" id="GAA6268308.1"/>
    </source>
</evidence>
<keyword evidence="10" id="KW-0902">Two-component regulatory system</keyword>
<keyword evidence="6" id="KW-0547">Nucleotide-binding</keyword>
<keyword evidence="5 13" id="KW-0812">Transmembrane</keyword>
<evidence type="ECO:0000256" key="9">
    <source>
        <dbReference type="ARBA" id="ARBA00022989"/>
    </source>
</evidence>
<sequence>MANQRTAKLRKKSHSTTIHFFTRSLLANGLLLLIPLLLVSAYSIFRTARESTAEAREKAYASLQRAGSILDNYYTHVDNACLFLSSNPKVSRQLQQAFKEPSLSLESLRAIENISLSFQNQIYTNDSLNSIYIYYTNSYGRIFAPLTSKLLSFSEENEARILSLFERTGETDAWMEFSSKPFLSTEYHSENLLICRKLSKRATGIQNGVVIYSFRADRLKKELNELLSYKNQQLFLADPRSQTIWPSSKLFSEEELLTLISPPEDRPLAENALMAEGSDGIWHADCLHSPRSYGFSCLLMTPRTEIYSTTIHLTSMYVLITCLAMAVAGILAWFKTRHDYKYLNRIISVFTEPESAVRQAPVPRSFQSGPFEFILMNVINLFIEQNYLRIQDSEKEARLQLWKIQALQHQINPHFLHNTLNIIYWESIRLTGGENLCSQMISNLSSMMRYSLSDAQEDVLVEDEISYLEKYVSIMKLRYPGLFETIFFISPECADASVKKMLLQPLVENSIYHGFREKAGCGRIQITVHTKRDRMYFNIYDTGKGMSKKQLSLLKERLKEQENKISQHIGLANTNARLILSYGPASRLQISSKEGRFTAIWFSIPLPRERTDSF</sequence>
<dbReference type="InterPro" id="IPR003594">
    <property type="entry name" value="HATPase_dom"/>
</dbReference>
<evidence type="ECO:0000313" key="16">
    <source>
        <dbReference type="Proteomes" id="UP001600894"/>
    </source>
</evidence>
<comment type="subcellular location">
    <subcellularLocation>
        <location evidence="1">Cell membrane</location>
        <topology evidence="1">Multi-pass membrane protein</topology>
    </subcellularLocation>
</comment>
<evidence type="ECO:0000256" key="1">
    <source>
        <dbReference type="ARBA" id="ARBA00004651"/>
    </source>
</evidence>
<dbReference type="Pfam" id="PF02518">
    <property type="entry name" value="HATPase_c"/>
    <property type="match status" value="1"/>
</dbReference>
<accession>A0ABQ0AW98</accession>
<feature type="transmembrane region" description="Helical" evidence="13">
    <location>
        <begin position="316"/>
        <end position="334"/>
    </location>
</feature>
<evidence type="ECO:0000256" key="8">
    <source>
        <dbReference type="ARBA" id="ARBA00022840"/>
    </source>
</evidence>
<keyword evidence="16" id="KW-1185">Reference proteome</keyword>
<evidence type="ECO:0000256" key="2">
    <source>
        <dbReference type="ARBA" id="ARBA00022475"/>
    </source>
</evidence>
<feature type="domain" description="Histidine kinase/HSP90-like ATPase" evidence="14">
    <location>
        <begin position="498"/>
        <end position="608"/>
    </location>
</feature>
<dbReference type="Proteomes" id="UP001600894">
    <property type="component" value="Unassembled WGS sequence"/>
</dbReference>
<name>A0ABQ0AW98_9FIRM</name>
<dbReference type="PANTHER" id="PTHR34220">
    <property type="entry name" value="SENSOR HISTIDINE KINASE YPDA"/>
    <property type="match status" value="1"/>
</dbReference>
<reference evidence="15 16" key="1">
    <citation type="submission" date="2024-04" db="EMBL/GenBank/DDBJ databases">
        <title>Defined microbial consortia suppress multidrug-resistant proinflammatory Enterobacteriaceae via ecological control.</title>
        <authorList>
            <person name="Furuichi M."/>
            <person name="Kawaguchi T."/>
            <person name="Pust M."/>
            <person name="Yasuma K."/>
            <person name="Plichta D."/>
            <person name="Hasegawa N."/>
            <person name="Ohya T."/>
            <person name="Bhattarai S."/>
            <person name="Sasajima S."/>
            <person name="Aoto Y."/>
            <person name="Tuganbaev T."/>
            <person name="Yaginuma M."/>
            <person name="Ueda M."/>
            <person name="Okahashi N."/>
            <person name="Amafuji K."/>
            <person name="Kiridooshi Y."/>
            <person name="Sugita K."/>
            <person name="Strazar M."/>
            <person name="Skelly A."/>
            <person name="Suda W."/>
            <person name="Hattori M."/>
            <person name="Nakamoto N."/>
            <person name="Caballero S."/>
            <person name="Norman J."/>
            <person name="Olle B."/>
            <person name="Tanoue T."/>
            <person name="Arita M."/>
            <person name="Bucci V."/>
            <person name="Atarashi K."/>
            <person name="Xavier R."/>
            <person name="Honda K."/>
        </authorList>
    </citation>
    <scope>NUCLEOTIDE SEQUENCE [LARGE SCALE GENOMIC DNA]</scope>
    <source>
        <strain evidence="16">f13</strain>
    </source>
</reference>
<keyword evidence="12" id="KW-0175">Coiled coil</keyword>
<comment type="caution">
    <text evidence="15">The sequence shown here is derived from an EMBL/GenBank/DDBJ whole genome shotgun (WGS) entry which is preliminary data.</text>
</comment>
<dbReference type="RefSeq" id="WP_176254620.1">
    <property type="nucleotide sequence ID" value="NZ_BAABXL010000001.1"/>
</dbReference>
<dbReference type="SMART" id="SM00387">
    <property type="entry name" value="HATPase_c"/>
    <property type="match status" value="1"/>
</dbReference>
<dbReference type="InterPro" id="IPR010559">
    <property type="entry name" value="Sig_transdc_His_kin_internal"/>
</dbReference>
<dbReference type="Pfam" id="PF06580">
    <property type="entry name" value="His_kinase"/>
    <property type="match status" value="1"/>
</dbReference>
<evidence type="ECO:0000256" key="4">
    <source>
        <dbReference type="ARBA" id="ARBA00022679"/>
    </source>
</evidence>
<proteinExistence type="predicted"/>
<evidence type="ECO:0000259" key="14">
    <source>
        <dbReference type="SMART" id="SM00387"/>
    </source>
</evidence>
<keyword evidence="4" id="KW-0808">Transferase</keyword>
<dbReference type="InterPro" id="IPR036890">
    <property type="entry name" value="HATPase_C_sf"/>
</dbReference>
<keyword evidence="8" id="KW-0067">ATP-binding</keyword>
<dbReference type="GO" id="GO:0016301">
    <property type="term" value="F:kinase activity"/>
    <property type="evidence" value="ECO:0007669"/>
    <property type="project" value="UniProtKB-KW"/>
</dbReference>
<feature type="coiled-coil region" evidence="12">
    <location>
        <begin position="544"/>
        <end position="571"/>
    </location>
</feature>
<evidence type="ECO:0000256" key="11">
    <source>
        <dbReference type="ARBA" id="ARBA00023136"/>
    </source>
</evidence>
<keyword evidence="3" id="KW-0597">Phosphoprotein</keyword>
<evidence type="ECO:0000256" key="6">
    <source>
        <dbReference type="ARBA" id="ARBA00022741"/>
    </source>
</evidence>
<dbReference type="SUPFAM" id="SSF55874">
    <property type="entry name" value="ATPase domain of HSP90 chaperone/DNA topoisomerase II/histidine kinase"/>
    <property type="match status" value="1"/>
</dbReference>
<gene>
    <name evidence="15" type="ORF">F130042H8_13680</name>
</gene>
<evidence type="ECO:0000256" key="7">
    <source>
        <dbReference type="ARBA" id="ARBA00022777"/>
    </source>
</evidence>
<keyword evidence="7 15" id="KW-0418">Kinase</keyword>
<evidence type="ECO:0000256" key="12">
    <source>
        <dbReference type="SAM" id="Coils"/>
    </source>
</evidence>
<evidence type="ECO:0000256" key="5">
    <source>
        <dbReference type="ARBA" id="ARBA00022692"/>
    </source>
</evidence>
<keyword evidence="2" id="KW-1003">Cell membrane</keyword>
<dbReference type="EMBL" id="BAABXL010000001">
    <property type="protein sequence ID" value="GAA6268308.1"/>
    <property type="molecule type" value="Genomic_DNA"/>
</dbReference>
<evidence type="ECO:0000256" key="13">
    <source>
        <dbReference type="SAM" id="Phobius"/>
    </source>
</evidence>
<dbReference type="InterPro" id="IPR050640">
    <property type="entry name" value="Bact_2-comp_sensor_kinase"/>
</dbReference>
<dbReference type="Gene3D" id="3.30.565.10">
    <property type="entry name" value="Histidine kinase-like ATPase, C-terminal domain"/>
    <property type="match status" value="1"/>
</dbReference>
<keyword evidence="11 13" id="KW-0472">Membrane</keyword>
<evidence type="ECO:0000256" key="10">
    <source>
        <dbReference type="ARBA" id="ARBA00023012"/>
    </source>
</evidence>
<evidence type="ECO:0000256" key="3">
    <source>
        <dbReference type="ARBA" id="ARBA00022553"/>
    </source>
</evidence>